<protein>
    <submittedName>
        <fullName evidence="1">Uncharacterized protein</fullName>
    </submittedName>
</protein>
<sequence length="333" mass="35753">LFCQVRSPLAIAASLLRNAKQQPFAPATVTKGLYASPMPPETAAPASNRTPARGQPCRPLSACHFPRSRPCGPGSSPPWSLTGRDRLVAPASPPYALRLHPVSSTCAITRGPPEPPCEPATFVAYQRRLYTCGGCEPPTRARHERAKALSIFRMHRLPSLSLSPRLCAVLTLDRADDGNVSAVALELIFFLFSFFLSSSRSSGGWHVRGRLSRLRSAAIVRLGAGISGPASLPLSPPRPEARVAVEGVREARPCAEGNVWSSTGLLLLFFCFRWDGLCALLVRGPSEAFVGEAVAACSSKFHFNHEKSICRAPRNGTIHIVAGVTAVEHIPQP</sequence>
<accession>A0A843W9W3</accession>
<reference evidence="1" key="1">
    <citation type="submission" date="2017-07" db="EMBL/GenBank/DDBJ databases">
        <title>Taro Niue Genome Assembly and Annotation.</title>
        <authorList>
            <person name="Atibalentja N."/>
            <person name="Keating K."/>
            <person name="Fields C.J."/>
        </authorList>
    </citation>
    <scope>NUCLEOTIDE SEQUENCE</scope>
    <source>
        <strain evidence="1">Niue_2</strain>
        <tissue evidence="1">Leaf</tissue>
    </source>
</reference>
<dbReference type="Proteomes" id="UP000652761">
    <property type="component" value="Unassembled WGS sequence"/>
</dbReference>
<evidence type="ECO:0000313" key="1">
    <source>
        <dbReference type="EMBL" id="MQL99859.1"/>
    </source>
</evidence>
<evidence type="ECO:0000313" key="2">
    <source>
        <dbReference type="Proteomes" id="UP000652761"/>
    </source>
</evidence>
<name>A0A843W9W3_COLES</name>
<gene>
    <name evidence="1" type="ORF">Taro_032588</name>
</gene>
<organism evidence="1 2">
    <name type="scientific">Colocasia esculenta</name>
    <name type="common">Wild taro</name>
    <name type="synonym">Arum esculentum</name>
    <dbReference type="NCBI Taxonomy" id="4460"/>
    <lineage>
        <taxon>Eukaryota</taxon>
        <taxon>Viridiplantae</taxon>
        <taxon>Streptophyta</taxon>
        <taxon>Embryophyta</taxon>
        <taxon>Tracheophyta</taxon>
        <taxon>Spermatophyta</taxon>
        <taxon>Magnoliopsida</taxon>
        <taxon>Liliopsida</taxon>
        <taxon>Araceae</taxon>
        <taxon>Aroideae</taxon>
        <taxon>Colocasieae</taxon>
        <taxon>Colocasia</taxon>
    </lineage>
</organism>
<comment type="caution">
    <text evidence="1">The sequence shown here is derived from an EMBL/GenBank/DDBJ whole genome shotgun (WGS) entry which is preliminary data.</text>
</comment>
<keyword evidence="2" id="KW-1185">Reference proteome</keyword>
<dbReference type="EMBL" id="NMUH01002421">
    <property type="protein sequence ID" value="MQL99859.1"/>
    <property type="molecule type" value="Genomic_DNA"/>
</dbReference>
<dbReference type="AlphaFoldDB" id="A0A843W9W3"/>
<proteinExistence type="predicted"/>
<feature type="non-terminal residue" evidence="1">
    <location>
        <position position="1"/>
    </location>
</feature>